<dbReference type="RefSeq" id="WP_142044713.1">
    <property type="nucleotide sequence ID" value="NZ_JBHTGS010000002.1"/>
</dbReference>
<evidence type="ECO:0000313" key="18">
    <source>
        <dbReference type="EMBL" id="TQL79420.1"/>
    </source>
</evidence>
<sequence>MRVSAEPIDLLIVTGGPGSEHDVSLASAASATTHLDAARYRVTTVILDRAGRWCDASGTPLPRRMEDLVRLIQRADVVLPLMHGKVGEDGSLAAVLDACGTPYVGSGVRAGAVAIDKHLMKLLASDAGIPVAAGVLVDGREVSPPFDPPMFIKPNTEGSSYGIQRVSMVEDFAAAVAEAAAFDPRVLVEKEIVGREIDIAVLQMPDGTLRVGPPLEIIVEAGGFFGTAEKYDGGATFLVPASIPDKAAIRLRDHAEKLFRLLGCAGVARFDFFLTDDGGLVLNEVNTAPGMTAASQVPRMFDADGLPYPRLLDTLIDTAMAVPRVADHPADLLEHAVDRL</sequence>
<dbReference type="InterPro" id="IPR011761">
    <property type="entry name" value="ATP-grasp"/>
</dbReference>
<dbReference type="Pfam" id="PF01820">
    <property type="entry name" value="Dala_Dala_lig_N"/>
    <property type="match status" value="1"/>
</dbReference>
<dbReference type="Gene3D" id="3.40.50.20">
    <property type="match status" value="1"/>
</dbReference>
<evidence type="ECO:0000256" key="5">
    <source>
        <dbReference type="ARBA" id="ARBA00022741"/>
    </source>
</evidence>
<evidence type="ECO:0000256" key="4">
    <source>
        <dbReference type="ARBA" id="ARBA00022723"/>
    </source>
</evidence>
<feature type="binding site" evidence="15">
    <location>
        <position position="271"/>
    </location>
    <ligand>
        <name>Mg(2+)</name>
        <dbReference type="ChEBI" id="CHEBI:18420"/>
        <label>1</label>
    </ligand>
</feature>
<keyword evidence="3 12" id="KW-0436">Ligase</keyword>
<keyword evidence="19" id="KW-1185">Reference proteome</keyword>
<keyword evidence="4 15" id="KW-0479">Metal-binding</keyword>
<dbReference type="EMBL" id="VFOW01000001">
    <property type="protein sequence ID" value="TQL79420.1"/>
    <property type="molecule type" value="Genomic_DNA"/>
</dbReference>
<dbReference type="PROSITE" id="PS50975">
    <property type="entry name" value="ATP_GRASP"/>
    <property type="match status" value="1"/>
</dbReference>
<dbReference type="Pfam" id="PF07478">
    <property type="entry name" value="Dala_Dala_lig_C"/>
    <property type="match status" value="1"/>
</dbReference>
<name>A0A543B3S7_9ACTN</name>
<feature type="binding site" evidence="15">
    <location>
        <position position="284"/>
    </location>
    <ligand>
        <name>Mg(2+)</name>
        <dbReference type="ChEBI" id="CHEBI:18420"/>
        <label>2</label>
    </ligand>
</feature>
<evidence type="ECO:0000256" key="8">
    <source>
        <dbReference type="ARBA" id="ARBA00022960"/>
    </source>
</evidence>
<dbReference type="InterPro" id="IPR016185">
    <property type="entry name" value="PreATP-grasp_dom_sf"/>
</dbReference>
<keyword evidence="10 15" id="KW-0464">Manganese</keyword>
<dbReference type="GO" id="GO:0008716">
    <property type="term" value="F:D-alanine-D-alanine ligase activity"/>
    <property type="evidence" value="ECO:0007669"/>
    <property type="project" value="UniProtKB-UniRule"/>
</dbReference>
<feature type="binding site" evidence="15">
    <location>
        <position position="284"/>
    </location>
    <ligand>
        <name>Mg(2+)</name>
        <dbReference type="ChEBI" id="CHEBI:18420"/>
        <label>1</label>
    </ligand>
</feature>
<dbReference type="Gene3D" id="3.30.1490.20">
    <property type="entry name" value="ATP-grasp fold, A domain"/>
    <property type="match status" value="1"/>
</dbReference>
<comment type="similarity">
    <text evidence="2 12">Belongs to the D-alanine--D-alanine ligase family.</text>
</comment>
<keyword evidence="11 12" id="KW-0961">Cell wall biogenesis/degradation</keyword>
<gene>
    <name evidence="12" type="primary">ddl</name>
    <name evidence="18" type="ORF">FB566_5025</name>
</gene>
<dbReference type="GO" id="GO:0046872">
    <property type="term" value="F:metal ion binding"/>
    <property type="evidence" value="ECO:0007669"/>
    <property type="project" value="UniProtKB-KW"/>
</dbReference>
<comment type="cofactor">
    <cofactor evidence="15">
        <name>Mg(2+)</name>
        <dbReference type="ChEBI" id="CHEBI:18420"/>
    </cofactor>
    <cofactor evidence="15">
        <name>Mn(2+)</name>
        <dbReference type="ChEBI" id="CHEBI:29035"/>
    </cofactor>
    <text evidence="15">Binds 2 magnesium or manganese ions per subunit.</text>
</comment>
<dbReference type="PROSITE" id="PS00843">
    <property type="entry name" value="DALA_DALA_LIGASE_1"/>
    <property type="match status" value="1"/>
</dbReference>
<evidence type="ECO:0000256" key="12">
    <source>
        <dbReference type="HAMAP-Rule" id="MF_00047"/>
    </source>
</evidence>
<reference evidence="18 19" key="1">
    <citation type="submission" date="2019-06" db="EMBL/GenBank/DDBJ databases">
        <title>Sequencing the genomes of 1000 actinobacteria strains.</title>
        <authorList>
            <person name="Klenk H.-P."/>
        </authorList>
    </citation>
    <scope>NUCLEOTIDE SEQUENCE [LARGE SCALE GENOMIC DNA]</scope>
    <source>
        <strain evidence="18 19">DSM 45928</strain>
    </source>
</reference>
<dbReference type="GO" id="GO:0008360">
    <property type="term" value="P:regulation of cell shape"/>
    <property type="evidence" value="ECO:0007669"/>
    <property type="project" value="UniProtKB-KW"/>
</dbReference>
<keyword evidence="5 14" id="KW-0547">Nucleotide-binding</keyword>
<feature type="binding site" evidence="15">
    <location>
        <position position="286"/>
    </location>
    <ligand>
        <name>Mg(2+)</name>
        <dbReference type="ChEBI" id="CHEBI:18420"/>
        <label>2</label>
    </ligand>
</feature>
<feature type="binding site" evidence="14">
    <location>
        <begin position="151"/>
        <end position="153"/>
    </location>
    <ligand>
        <name>ATP</name>
        <dbReference type="ChEBI" id="CHEBI:30616"/>
    </ligand>
</feature>
<protein>
    <recommendedName>
        <fullName evidence="12">D-alanine--D-alanine ligase</fullName>
        <ecNumber evidence="12">6.3.2.4</ecNumber>
    </recommendedName>
    <alternativeName>
        <fullName evidence="12">D-Ala-D-Ala ligase</fullName>
    </alternativeName>
    <alternativeName>
        <fullName evidence="12">D-alanylalanine synthetase</fullName>
    </alternativeName>
</protein>
<evidence type="ECO:0000313" key="19">
    <source>
        <dbReference type="Proteomes" id="UP000317043"/>
    </source>
</evidence>
<evidence type="ECO:0000256" key="6">
    <source>
        <dbReference type="ARBA" id="ARBA00022840"/>
    </source>
</evidence>
<feature type="domain" description="ATP-grasp" evidence="17">
    <location>
        <begin position="121"/>
        <end position="317"/>
    </location>
</feature>
<dbReference type="GO" id="GO:0009252">
    <property type="term" value="P:peptidoglycan biosynthetic process"/>
    <property type="evidence" value="ECO:0007669"/>
    <property type="project" value="UniProtKB-UniRule"/>
</dbReference>
<comment type="cofactor">
    <cofactor evidence="1">
        <name>Mn(2+)</name>
        <dbReference type="ChEBI" id="CHEBI:29035"/>
    </cofactor>
</comment>
<keyword evidence="9 12" id="KW-0573">Peptidoglycan synthesis</keyword>
<dbReference type="EC" id="6.3.2.4" evidence="12"/>
<dbReference type="HAMAP" id="MF_00047">
    <property type="entry name" value="Dala_Dala_lig"/>
    <property type="match status" value="1"/>
</dbReference>
<dbReference type="PIRSF" id="PIRSF039102">
    <property type="entry name" value="Ddl/VanB"/>
    <property type="match status" value="1"/>
</dbReference>
<dbReference type="GO" id="GO:0005524">
    <property type="term" value="F:ATP binding"/>
    <property type="evidence" value="ECO:0007669"/>
    <property type="project" value="UniProtKB-UniRule"/>
</dbReference>
<evidence type="ECO:0000256" key="14">
    <source>
        <dbReference type="PIRSR" id="PIRSR039102-2"/>
    </source>
</evidence>
<keyword evidence="7 15" id="KW-0460">Magnesium</keyword>
<dbReference type="InParanoid" id="A0A543B3S7"/>
<feature type="binding site" evidence="14">
    <location>
        <position position="117"/>
    </location>
    <ligand>
        <name>ATP</name>
        <dbReference type="ChEBI" id="CHEBI:30616"/>
    </ligand>
</feature>
<dbReference type="NCBIfam" id="TIGR01205">
    <property type="entry name" value="D_ala_D_alaTIGR"/>
    <property type="match status" value="1"/>
</dbReference>
<dbReference type="InterPro" id="IPR011127">
    <property type="entry name" value="Dala_Dala_lig_N"/>
</dbReference>
<dbReference type="PROSITE" id="PS00844">
    <property type="entry name" value="DALA_DALA_LIGASE_2"/>
    <property type="match status" value="1"/>
</dbReference>
<evidence type="ECO:0000256" key="16">
    <source>
        <dbReference type="PROSITE-ProRule" id="PRU00409"/>
    </source>
</evidence>
<comment type="catalytic activity">
    <reaction evidence="12">
        <text>2 D-alanine + ATP = D-alanyl-D-alanine + ADP + phosphate + H(+)</text>
        <dbReference type="Rhea" id="RHEA:11224"/>
        <dbReference type="ChEBI" id="CHEBI:15378"/>
        <dbReference type="ChEBI" id="CHEBI:30616"/>
        <dbReference type="ChEBI" id="CHEBI:43474"/>
        <dbReference type="ChEBI" id="CHEBI:57416"/>
        <dbReference type="ChEBI" id="CHEBI:57822"/>
        <dbReference type="ChEBI" id="CHEBI:456216"/>
        <dbReference type="EC" id="6.3.2.4"/>
    </reaction>
</comment>
<dbReference type="Gene3D" id="3.30.470.20">
    <property type="entry name" value="ATP-grasp fold, B domain"/>
    <property type="match status" value="1"/>
</dbReference>
<dbReference type="InterPro" id="IPR013815">
    <property type="entry name" value="ATP_grasp_subdomain_1"/>
</dbReference>
<comment type="function">
    <text evidence="12">Cell wall formation.</text>
</comment>
<feature type="binding site" evidence="14">
    <location>
        <begin position="189"/>
        <end position="196"/>
    </location>
    <ligand>
        <name>ATP</name>
        <dbReference type="ChEBI" id="CHEBI:30616"/>
    </ligand>
</feature>
<evidence type="ECO:0000256" key="7">
    <source>
        <dbReference type="ARBA" id="ARBA00022842"/>
    </source>
</evidence>
<organism evidence="18 19">
    <name type="scientific">Stackebrandtia endophytica</name>
    <dbReference type="NCBI Taxonomy" id="1496996"/>
    <lineage>
        <taxon>Bacteria</taxon>
        <taxon>Bacillati</taxon>
        <taxon>Actinomycetota</taxon>
        <taxon>Actinomycetes</taxon>
        <taxon>Glycomycetales</taxon>
        <taxon>Glycomycetaceae</taxon>
        <taxon>Stackebrandtia</taxon>
    </lineage>
</organism>
<feature type="active site" evidence="13">
    <location>
        <position position="20"/>
    </location>
</feature>
<evidence type="ECO:0000256" key="3">
    <source>
        <dbReference type="ARBA" id="ARBA00022598"/>
    </source>
</evidence>
<dbReference type="Proteomes" id="UP000317043">
    <property type="component" value="Unassembled WGS sequence"/>
</dbReference>
<dbReference type="GO" id="GO:0005829">
    <property type="term" value="C:cytosol"/>
    <property type="evidence" value="ECO:0007669"/>
    <property type="project" value="TreeGrafter"/>
</dbReference>
<evidence type="ECO:0000256" key="10">
    <source>
        <dbReference type="ARBA" id="ARBA00023211"/>
    </source>
</evidence>
<proteinExistence type="inferred from homology"/>
<dbReference type="InterPro" id="IPR005905">
    <property type="entry name" value="D_ala_D_ala"/>
</dbReference>
<evidence type="ECO:0000256" key="11">
    <source>
        <dbReference type="ARBA" id="ARBA00023316"/>
    </source>
</evidence>
<dbReference type="SUPFAM" id="SSF56059">
    <property type="entry name" value="Glutathione synthetase ATP-binding domain-like"/>
    <property type="match status" value="1"/>
</dbReference>
<evidence type="ECO:0000259" key="17">
    <source>
        <dbReference type="PROSITE" id="PS50975"/>
    </source>
</evidence>
<feature type="active site" evidence="13">
    <location>
        <position position="159"/>
    </location>
</feature>
<dbReference type="UniPathway" id="UPA00219"/>
<dbReference type="PANTHER" id="PTHR23132:SF25">
    <property type="entry name" value="D-ALANINE--D-ALANINE LIGASE A"/>
    <property type="match status" value="1"/>
</dbReference>
<feature type="binding site" evidence="14">
    <location>
        <begin position="159"/>
        <end position="160"/>
    </location>
    <ligand>
        <name>ATP</name>
        <dbReference type="ChEBI" id="CHEBI:30616"/>
    </ligand>
</feature>
<feature type="binding site" evidence="14">
    <location>
        <begin position="283"/>
        <end position="284"/>
    </location>
    <ligand>
        <name>ATP</name>
        <dbReference type="ChEBI" id="CHEBI:30616"/>
    </ligand>
</feature>
<comment type="pathway">
    <text evidence="12">Cell wall biogenesis; peptidoglycan biosynthesis.</text>
</comment>
<keyword evidence="8 12" id="KW-0133">Cell shape</keyword>
<evidence type="ECO:0000256" key="2">
    <source>
        <dbReference type="ARBA" id="ARBA00010871"/>
    </source>
</evidence>
<dbReference type="InterPro" id="IPR011095">
    <property type="entry name" value="Dala_Dala_lig_C"/>
</dbReference>
<comment type="subcellular location">
    <subcellularLocation>
        <location evidence="12">Cytoplasm</location>
    </subcellularLocation>
</comment>
<dbReference type="PANTHER" id="PTHR23132">
    <property type="entry name" value="D-ALANINE--D-ALANINE LIGASE"/>
    <property type="match status" value="1"/>
</dbReference>
<keyword evidence="12" id="KW-0963">Cytoplasm</keyword>
<evidence type="ECO:0000256" key="13">
    <source>
        <dbReference type="PIRSR" id="PIRSR039102-1"/>
    </source>
</evidence>
<evidence type="ECO:0000256" key="9">
    <source>
        <dbReference type="ARBA" id="ARBA00022984"/>
    </source>
</evidence>
<dbReference type="GO" id="GO:0071555">
    <property type="term" value="P:cell wall organization"/>
    <property type="evidence" value="ECO:0007669"/>
    <property type="project" value="UniProtKB-KW"/>
</dbReference>
<evidence type="ECO:0000256" key="15">
    <source>
        <dbReference type="PIRSR" id="PIRSR039102-3"/>
    </source>
</evidence>
<dbReference type="AlphaFoldDB" id="A0A543B3S7"/>
<keyword evidence="6 16" id="KW-0067">ATP-binding</keyword>
<comment type="caution">
    <text evidence="18">The sequence shown here is derived from an EMBL/GenBank/DDBJ whole genome shotgun (WGS) entry which is preliminary data.</text>
</comment>
<dbReference type="InterPro" id="IPR000291">
    <property type="entry name" value="D-Ala_lig_Van_CS"/>
</dbReference>
<evidence type="ECO:0000256" key="1">
    <source>
        <dbReference type="ARBA" id="ARBA00001936"/>
    </source>
</evidence>
<accession>A0A543B3S7</accession>
<dbReference type="OrthoDB" id="9813261at2"/>
<feature type="active site" evidence="13">
    <location>
        <position position="295"/>
    </location>
</feature>
<dbReference type="SUPFAM" id="SSF52440">
    <property type="entry name" value="PreATP-grasp domain"/>
    <property type="match status" value="1"/>
</dbReference>